<protein>
    <submittedName>
        <fullName evidence="3">Transcriptional regulator</fullName>
    </submittedName>
</protein>
<evidence type="ECO:0000256" key="1">
    <source>
        <dbReference type="SAM" id="MobiDB-lite"/>
    </source>
</evidence>
<name>A0A8J3ZAF3_9ACTN</name>
<organism evidence="3 4">
    <name type="scientific">Virgisporangium aurantiacum</name>
    <dbReference type="NCBI Taxonomy" id="175570"/>
    <lineage>
        <taxon>Bacteria</taxon>
        <taxon>Bacillati</taxon>
        <taxon>Actinomycetota</taxon>
        <taxon>Actinomycetes</taxon>
        <taxon>Micromonosporales</taxon>
        <taxon>Micromonosporaceae</taxon>
        <taxon>Virgisporangium</taxon>
    </lineage>
</organism>
<evidence type="ECO:0000313" key="3">
    <source>
        <dbReference type="EMBL" id="GIJ60167.1"/>
    </source>
</evidence>
<feature type="region of interest" description="Disordered" evidence="1">
    <location>
        <begin position="1"/>
        <end position="20"/>
    </location>
</feature>
<dbReference type="SMART" id="SM00418">
    <property type="entry name" value="HTH_ARSR"/>
    <property type="match status" value="1"/>
</dbReference>
<dbReference type="Pfam" id="PF12840">
    <property type="entry name" value="HTH_20"/>
    <property type="match status" value="1"/>
</dbReference>
<dbReference type="GO" id="GO:0003700">
    <property type="term" value="F:DNA-binding transcription factor activity"/>
    <property type="evidence" value="ECO:0007669"/>
    <property type="project" value="InterPro"/>
</dbReference>
<dbReference type="Proteomes" id="UP000612585">
    <property type="component" value="Unassembled WGS sequence"/>
</dbReference>
<accession>A0A8J3ZAF3</accession>
<dbReference type="InterPro" id="IPR011991">
    <property type="entry name" value="ArsR-like_HTH"/>
</dbReference>
<evidence type="ECO:0000259" key="2">
    <source>
        <dbReference type="SMART" id="SM00418"/>
    </source>
</evidence>
<dbReference type="RefSeq" id="WP_204004082.1">
    <property type="nucleotide sequence ID" value="NZ_BOPG01000050.1"/>
</dbReference>
<gene>
    <name evidence="3" type="ORF">Vau01_076830</name>
</gene>
<evidence type="ECO:0000313" key="4">
    <source>
        <dbReference type="Proteomes" id="UP000612585"/>
    </source>
</evidence>
<reference evidence="3" key="1">
    <citation type="submission" date="2021-01" db="EMBL/GenBank/DDBJ databases">
        <title>Whole genome shotgun sequence of Virgisporangium aurantiacum NBRC 16421.</title>
        <authorList>
            <person name="Komaki H."/>
            <person name="Tamura T."/>
        </authorList>
    </citation>
    <scope>NUCLEOTIDE SEQUENCE</scope>
    <source>
        <strain evidence="3">NBRC 16421</strain>
    </source>
</reference>
<dbReference type="CDD" id="cd00090">
    <property type="entry name" value="HTH_ARSR"/>
    <property type="match status" value="1"/>
</dbReference>
<sequence length="214" mass="23523">MAANPGNPTPPPGGWPAGIDPARDLILTPRRLRGLVHPIRVRLLNLLESDGPATASQLGRRIGESSGTTSYHLRILAELGFVEDDPEQGNGRDRFWRTPYRRSGFSFRSPDDPGDDETIGLGIQYVRLSVDAANRRAMSFVDSLPSRVEELHTMPWTFSEISIEVTPEEARALSAEVTAVVHRHLRAAGAPPRGDGAERAVFQFQLLPDEEVTP</sequence>
<dbReference type="SUPFAM" id="SSF46785">
    <property type="entry name" value="Winged helix' DNA-binding domain"/>
    <property type="match status" value="1"/>
</dbReference>
<dbReference type="AlphaFoldDB" id="A0A8J3ZAF3"/>
<dbReference type="EMBL" id="BOPG01000050">
    <property type="protein sequence ID" value="GIJ60167.1"/>
    <property type="molecule type" value="Genomic_DNA"/>
</dbReference>
<comment type="caution">
    <text evidence="3">The sequence shown here is derived from an EMBL/GenBank/DDBJ whole genome shotgun (WGS) entry which is preliminary data.</text>
</comment>
<dbReference type="InterPro" id="IPR001845">
    <property type="entry name" value="HTH_ArsR_DNA-bd_dom"/>
</dbReference>
<feature type="domain" description="HTH arsR-type" evidence="2">
    <location>
        <begin position="30"/>
        <end position="142"/>
    </location>
</feature>
<dbReference type="InterPro" id="IPR036390">
    <property type="entry name" value="WH_DNA-bd_sf"/>
</dbReference>
<dbReference type="Gene3D" id="1.10.10.10">
    <property type="entry name" value="Winged helix-like DNA-binding domain superfamily/Winged helix DNA-binding domain"/>
    <property type="match status" value="1"/>
</dbReference>
<proteinExistence type="predicted"/>
<keyword evidence="4" id="KW-1185">Reference proteome</keyword>
<dbReference type="InterPro" id="IPR036388">
    <property type="entry name" value="WH-like_DNA-bd_sf"/>
</dbReference>